<accession>A0A1H2PIF0</accession>
<dbReference type="AlphaFoldDB" id="A0A1H2PIF0"/>
<gene>
    <name evidence="5" type="ORF">SAMN05216551_1017</name>
</gene>
<feature type="domain" description="DJ-1/PfpI" evidence="4">
    <location>
        <begin position="8"/>
        <end position="134"/>
    </location>
</feature>
<reference evidence="6" key="1">
    <citation type="submission" date="2016-09" db="EMBL/GenBank/DDBJ databases">
        <authorList>
            <person name="Varghese N."/>
            <person name="Submissions S."/>
        </authorList>
    </citation>
    <scope>NUCLEOTIDE SEQUENCE [LARGE SCALE GENOMIC DNA]</scope>
    <source>
        <strain evidence="6">JS23</strain>
    </source>
</reference>
<name>A0A1H2PIF0_9BURK</name>
<dbReference type="PANTHER" id="PTHR48094:SF11">
    <property type="entry name" value="GLUTATHIONE-INDEPENDENT GLYOXALASE HSP31-RELATED"/>
    <property type="match status" value="1"/>
</dbReference>
<dbReference type="InterPro" id="IPR029062">
    <property type="entry name" value="Class_I_gatase-like"/>
</dbReference>
<comment type="similarity">
    <text evidence="3">Belongs to the peptidase C56 family. HSP31-like subfamily.</text>
</comment>
<dbReference type="PANTHER" id="PTHR48094">
    <property type="entry name" value="PROTEIN/NUCLEIC ACID DEGLYCASE DJ-1-RELATED"/>
    <property type="match status" value="1"/>
</dbReference>
<dbReference type="SUPFAM" id="SSF52317">
    <property type="entry name" value="Class I glutamine amidotransferase-like"/>
    <property type="match status" value="1"/>
</dbReference>
<dbReference type="EMBL" id="FNLO01000001">
    <property type="protein sequence ID" value="SDV46022.1"/>
    <property type="molecule type" value="Genomic_DNA"/>
</dbReference>
<dbReference type="GO" id="GO:0005737">
    <property type="term" value="C:cytoplasm"/>
    <property type="evidence" value="ECO:0007669"/>
    <property type="project" value="TreeGrafter"/>
</dbReference>
<keyword evidence="2" id="KW-0456">Lyase</keyword>
<dbReference type="GO" id="GO:0019172">
    <property type="term" value="F:glyoxalase III activity"/>
    <property type="evidence" value="ECO:0007669"/>
    <property type="project" value="TreeGrafter"/>
</dbReference>
<dbReference type="Pfam" id="PF01965">
    <property type="entry name" value="DJ-1_PfpI"/>
    <property type="match status" value="1"/>
</dbReference>
<protein>
    <submittedName>
        <fullName evidence="5">DJ-1/PfpI family protein</fullName>
    </submittedName>
</protein>
<evidence type="ECO:0000256" key="3">
    <source>
        <dbReference type="ARBA" id="ARBA00038493"/>
    </source>
</evidence>
<dbReference type="InterPro" id="IPR050325">
    <property type="entry name" value="Prot/Nucl_acid_deglycase"/>
</dbReference>
<evidence type="ECO:0000313" key="5">
    <source>
        <dbReference type="EMBL" id="SDV46022.1"/>
    </source>
</evidence>
<dbReference type="Proteomes" id="UP000243719">
    <property type="component" value="Unassembled WGS sequence"/>
</dbReference>
<dbReference type="GO" id="GO:0019243">
    <property type="term" value="P:methylglyoxal catabolic process to D-lactate via S-lactoyl-glutathione"/>
    <property type="evidence" value="ECO:0007669"/>
    <property type="project" value="TreeGrafter"/>
</dbReference>
<evidence type="ECO:0000313" key="6">
    <source>
        <dbReference type="Proteomes" id="UP000243719"/>
    </source>
</evidence>
<keyword evidence="1" id="KW-0346">Stress response</keyword>
<dbReference type="Gene3D" id="3.40.50.880">
    <property type="match status" value="1"/>
</dbReference>
<dbReference type="STRING" id="1770053.SAMN05216551_1017"/>
<evidence type="ECO:0000256" key="1">
    <source>
        <dbReference type="ARBA" id="ARBA00023016"/>
    </source>
</evidence>
<evidence type="ECO:0000259" key="4">
    <source>
        <dbReference type="Pfam" id="PF01965"/>
    </source>
</evidence>
<proteinExistence type="inferred from homology"/>
<organism evidence="5 6">
    <name type="scientific">Chitinasiproducens palmae</name>
    <dbReference type="NCBI Taxonomy" id="1770053"/>
    <lineage>
        <taxon>Bacteria</taxon>
        <taxon>Pseudomonadati</taxon>
        <taxon>Pseudomonadota</taxon>
        <taxon>Betaproteobacteria</taxon>
        <taxon>Burkholderiales</taxon>
        <taxon>Burkholderiaceae</taxon>
        <taxon>Chitinasiproducens</taxon>
    </lineage>
</organism>
<sequence>MGRLERSVKIDDIDPGSYSAVFLPWGHGTMRDIASSSVLGALLSNAWAEGKVISAACHGPAGLINVRDVTGQPSVTGRRVSAFADTEELAAGLDKTVPLLLESRIREFGATDEKGRDCQSSAITDGTLFTGRTPSPLKKSPSWRCMH</sequence>
<evidence type="ECO:0000256" key="2">
    <source>
        <dbReference type="ARBA" id="ARBA00023239"/>
    </source>
</evidence>
<dbReference type="InterPro" id="IPR002818">
    <property type="entry name" value="DJ-1/PfpI"/>
</dbReference>
<dbReference type="RefSeq" id="WP_211435268.1">
    <property type="nucleotide sequence ID" value="NZ_FNLO01000001.1"/>
</dbReference>
<keyword evidence="6" id="KW-1185">Reference proteome</keyword>